<feature type="coiled-coil region" evidence="1">
    <location>
        <begin position="442"/>
        <end position="476"/>
    </location>
</feature>
<sequence length="556" mass="62960">MLSQDTTSSTYFADRSERFFTLVRKHEDAVIEQLQKLEHQNNEQKDNMEALQGAVDACQCGTAKDPNKDGYIEFLHGELHSLRHELQEVSEQRDERAEYDEDIGKKIRICEQLFRDELSAHQESREKLREVEDKLIVAEIANVEPVQISGQVHTEGLDQCIKLCVPLPLGRSPRFPDYSVCHQKARAARSPAAMLCRVFAIPIEAQTSTLIIMPPTHHIIDHEQPTPTKMTTSPRSSGNSLSYEDLLERYQALEEQFTQVDSENTDLRNESDEYRNTIGNQEDEIGRLRERSETEVVDALLLVQENLTSECRRLEDQALTLQAINENHEAIIQQYKDMTETLTGAAEKPGAEERDQTDDASGSTDLQTGIAEQRRANFNEDYEIALKKRIDVEALQSNQDAPQNFSSRESHDLDMPGPAHNPDLEAEHQRQAVKLARCQALLERSDDKLQHCGEQRQQLEDRLRRADDHIEHLREKFKDGGVKNAEHDCEGDCQELSARLCRLVQSISVHGQAIDDVIGEVMVGVDCSEVRYGESRPGDCGSRNKGGDGREGRRGG</sequence>
<gene>
    <name evidence="3" type="ORF">K460DRAFT_353831</name>
</gene>
<proteinExistence type="predicted"/>
<dbReference type="AlphaFoldDB" id="A0A9P4GM36"/>
<feature type="coiled-coil region" evidence="1">
    <location>
        <begin position="23"/>
        <end position="141"/>
    </location>
</feature>
<feature type="coiled-coil region" evidence="1">
    <location>
        <begin position="243"/>
        <end position="341"/>
    </location>
</feature>
<evidence type="ECO:0000313" key="3">
    <source>
        <dbReference type="EMBL" id="KAF1848898.1"/>
    </source>
</evidence>
<keyword evidence="4" id="KW-1185">Reference proteome</keyword>
<evidence type="ECO:0000256" key="1">
    <source>
        <dbReference type="SAM" id="Coils"/>
    </source>
</evidence>
<name>A0A9P4GM36_9PLEO</name>
<feature type="region of interest" description="Disordered" evidence="2">
    <location>
        <begin position="397"/>
        <end position="421"/>
    </location>
</feature>
<dbReference type="GeneID" id="63848995"/>
<keyword evidence="1" id="KW-0175">Coiled coil</keyword>
<organism evidence="3 4">
    <name type="scientific">Cucurbitaria berberidis CBS 394.84</name>
    <dbReference type="NCBI Taxonomy" id="1168544"/>
    <lineage>
        <taxon>Eukaryota</taxon>
        <taxon>Fungi</taxon>
        <taxon>Dikarya</taxon>
        <taxon>Ascomycota</taxon>
        <taxon>Pezizomycotina</taxon>
        <taxon>Dothideomycetes</taxon>
        <taxon>Pleosporomycetidae</taxon>
        <taxon>Pleosporales</taxon>
        <taxon>Pleosporineae</taxon>
        <taxon>Cucurbitariaceae</taxon>
        <taxon>Cucurbitaria</taxon>
    </lineage>
</organism>
<dbReference type="Proteomes" id="UP000800039">
    <property type="component" value="Unassembled WGS sequence"/>
</dbReference>
<feature type="region of interest" description="Disordered" evidence="2">
    <location>
        <begin position="346"/>
        <end position="374"/>
    </location>
</feature>
<accession>A0A9P4GM36</accession>
<dbReference type="RefSeq" id="XP_040791461.1">
    <property type="nucleotide sequence ID" value="XM_040931743.1"/>
</dbReference>
<feature type="region of interest" description="Disordered" evidence="2">
    <location>
        <begin position="220"/>
        <end position="240"/>
    </location>
</feature>
<feature type="compositionally biased region" description="Polar residues" evidence="2">
    <location>
        <begin position="397"/>
        <end position="407"/>
    </location>
</feature>
<protein>
    <submittedName>
        <fullName evidence="3">Uncharacterized protein</fullName>
    </submittedName>
</protein>
<feature type="region of interest" description="Disordered" evidence="2">
    <location>
        <begin position="533"/>
        <end position="556"/>
    </location>
</feature>
<evidence type="ECO:0000313" key="4">
    <source>
        <dbReference type="Proteomes" id="UP000800039"/>
    </source>
</evidence>
<feature type="compositionally biased region" description="Basic and acidic residues" evidence="2">
    <location>
        <begin position="545"/>
        <end position="556"/>
    </location>
</feature>
<dbReference type="EMBL" id="ML976615">
    <property type="protein sequence ID" value="KAF1848898.1"/>
    <property type="molecule type" value="Genomic_DNA"/>
</dbReference>
<reference evidence="3" key="1">
    <citation type="submission" date="2020-01" db="EMBL/GenBank/DDBJ databases">
        <authorList>
            <consortium name="DOE Joint Genome Institute"/>
            <person name="Haridas S."/>
            <person name="Albert R."/>
            <person name="Binder M."/>
            <person name="Bloem J."/>
            <person name="Labutti K."/>
            <person name="Salamov A."/>
            <person name="Andreopoulos B."/>
            <person name="Baker S.E."/>
            <person name="Barry K."/>
            <person name="Bills G."/>
            <person name="Bluhm B.H."/>
            <person name="Cannon C."/>
            <person name="Castanera R."/>
            <person name="Culley D.E."/>
            <person name="Daum C."/>
            <person name="Ezra D."/>
            <person name="Gonzalez J.B."/>
            <person name="Henrissat B."/>
            <person name="Kuo A."/>
            <person name="Liang C."/>
            <person name="Lipzen A."/>
            <person name="Lutzoni F."/>
            <person name="Magnuson J."/>
            <person name="Mondo S."/>
            <person name="Nolan M."/>
            <person name="Ohm R."/>
            <person name="Pangilinan J."/>
            <person name="Park H.-J."/>
            <person name="Ramirez L."/>
            <person name="Alfaro M."/>
            <person name="Sun H."/>
            <person name="Tritt A."/>
            <person name="Yoshinaga Y."/>
            <person name="Zwiers L.-H."/>
            <person name="Turgeon B.G."/>
            <person name="Goodwin S.B."/>
            <person name="Spatafora J.W."/>
            <person name="Crous P.W."/>
            <person name="Grigoriev I.V."/>
        </authorList>
    </citation>
    <scope>NUCLEOTIDE SEQUENCE</scope>
    <source>
        <strain evidence="3">CBS 394.84</strain>
    </source>
</reference>
<evidence type="ECO:0000256" key="2">
    <source>
        <dbReference type="SAM" id="MobiDB-lite"/>
    </source>
</evidence>
<feature type="compositionally biased region" description="Polar residues" evidence="2">
    <location>
        <begin position="225"/>
        <end position="240"/>
    </location>
</feature>
<comment type="caution">
    <text evidence="3">The sequence shown here is derived from an EMBL/GenBank/DDBJ whole genome shotgun (WGS) entry which is preliminary data.</text>
</comment>